<dbReference type="AlphaFoldDB" id="A0A9X3YI36"/>
<dbReference type="InterPro" id="IPR029033">
    <property type="entry name" value="His_PPase_superfam"/>
</dbReference>
<evidence type="ECO:0000256" key="1">
    <source>
        <dbReference type="PIRSR" id="PIRSR613078-3"/>
    </source>
</evidence>
<protein>
    <submittedName>
        <fullName evidence="2">Alpha-ribazole phosphatase family protein</fullName>
    </submittedName>
</protein>
<dbReference type="InterPro" id="IPR013078">
    <property type="entry name" value="His_Pase_superF_clade-1"/>
</dbReference>
<reference evidence="2" key="1">
    <citation type="submission" date="2023-02" db="EMBL/GenBank/DDBJ databases">
        <title>Tahibacter soli sp. nov. isolated from soil.</title>
        <authorList>
            <person name="Baek J.H."/>
            <person name="Lee J.K."/>
            <person name="Choi D.G."/>
            <person name="Jeon C.O."/>
        </authorList>
    </citation>
    <scope>NUCLEOTIDE SEQUENCE</scope>
    <source>
        <strain evidence="2">BL</strain>
    </source>
</reference>
<dbReference type="GO" id="GO:0005737">
    <property type="term" value="C:cytoplasm"/>
    <property type="evidence" value="ECO:0007669"/>
    <property type="project" value="TreeGrafter"/>
</dbReference>
<sequence length="201" mass="21994">MELILVRHGDVEAAPGLCIGCTDVALSATGFTAIQRLAAQWIGRVPRFLFSSDLRRAQQSAQVFAARFATEPLADPRLREVDLGEWDGRHWDEIARTDAARYRHWADNWVIQEAPGGESFADVVRRTGAWLSALLSSTNDDDVVLAIAHAGSIRALLCHALGLPPARAFALRIGHAQASAVVCRNGQFEVSYLNASRFEAM</sequence>
<dbReference type="SUPFAM" id="SSF53254">
    <property type="entry name" value="Phosphoglycerate mutase-like"/>
    <property type="match status" value="1"/>
</dbReference>
<keyword evidence="3" id="KW-1185">Reference proteome</keyword>
<dbReference type="RefSeq" id="WP_263542717.1">
    <property type="nucleotide sequence ID" value="NZ_JAOVZO020000003.1"/>
</dbReference>
<evidence type="ECO:0000313" key="3">
    <source>
        <dbReference type="Proteomes" id="UP001139971"/>
    </source>
</evidence>
<evidence type="ECO:0000313" key="2">
    <source>
        <dbReference type="EMBL" id="MDC8011495.1"/>
    </source>
</evidence>
<dbReference type="Gene3D" id="3.40.50.1240">
    <property type="entry name" value="Phosphoglycerate mutase-like"/>
    <property type="match status" value="1"/>
</dbReference>
<dbReference type="GO" id="GO:0016791">
    <property type="term" value="F:phosphatase activity"/>
    <property type="evidence" value="ECO:0007669"/>
    <property type="project" value="TreeGrafter"/>
</dbReference>
<gene>
    <name evidence="2" type="ORF">OD750_002915</name>
</gene>
<organism evidence="2 3">
    <name type="scientific">Tahibacter soli</name>
    <dbReference type="NCBI Taxonomy" id="2983605"/>
    <lineage>
        <taxon>Bacteria</taxon>
        <taxon>Pseudomonadati</taxon>
        <taxon>Pseudomonadota</taxon>
        <taxon>Gammaproteobacteria</taxon>
        <taxon>Lysobacterales</taxon>
        <taxon>Rhodanobacteraceae</taxon>
        <taxon>Tahibacter</taxon>
    </lineage>
</organism>
<name>A0A9X3YI36_9GAMM</name>
<dbReference type="Proteomes" id="UP001139971">
    <property type="component" value="Unassembled WGS sequence"/>
</dbReference>
<dbReference type="EMBL" id="JAOVZO020000003">
    <property type="protein sequence ID" value="MDC8011495.1"/>
    <property type="molecule type" value="Genomic_DNA"/>
</dbReference>
<dbReference type="Pfam" id="PF00300">
    <property type="entry name" value="His_Phos_1"/>
    <property type="match status" value="1"/>
</dbReference>
<dbReference type="PANTHER" id="PTHR48100">
    <property type="entry name" value="BROAD-SPECIFICITY PHOSPHATASE YOR283W-RELATED"/>
    <property type="match status" value="1"/>
</dbReference>
<comment type="caution">
    <text evidence="2">The sequence shown here is derived from an EMBL/GenBank/DDBJ whole genome shotgun (WGS) entry which is preliminary data.</text>
</comment>
<feature type="site" description="Transition state stabilizer" evidence="1">
    <location>
        <position position="149"/>
    </location>
</feature>
<proteinExistence type="predicted"/>
<dbReference type="PANTHER" id="PTHR48100:SF1">
    <property type="entry name" value="HISTIDINE PHOSPHATASE FAMILY PROTEIN-RELATED"/>
    <property type="match status" value="1"/>
</dbReference>
<dbReference type="InterPro" id="IPR050275">
    <property type="entry name" value="PGM_Phosphatase"/>
</dbReference>
<dbReference type="SMART" id="SM00855">
    <property type="entry name" value="PGAM"/>
    <property type="match status" value="1"/>
</dbReference>
<dbReference type="CDD" id="cd07067">
    <property type="entry name" value="HP_PGM_like"/>
    <property type="match status" value="1"/>
</dbReference>
<accession>A0A9X3YI36</accession>